<dbReference type="PANTHER" id="PTHR43790">
    <property type="entry name" value="CARBOHYDRATE TRANSPORT ATP-BINDING PROTEIN MG119-RELATED"/>
    <property type="match status" value="1"/>
</dbReference>
<keyword evidence="6 11" id="KW-0067">ATP-binding</keyword>
<sequence>MSDNDDYVVQMKGITKVYPNGIAANQGVDFSVRRGEIHALMGENGAGKSTLMKMLFGLEQPTEGEIIINGEKVSLSSPTVAISKGIGMVHQHFMLVPSLTVAENMVLGMEPKQGNKLFINYKKAVEITEEFSKKYNLFVDPHAKVRDIPVGMKQKVEILKALVRGAKILILDEPTAVLTTQETEELFKELMHLKEQGYTLIFISHKLNEIKQITDRLTIMRSGKSMGVHETAEISKEEISRLMVGRDVVLTVEKEQAQPTDIVLSVRDLEYTNDWNKKMLDKLSFDVRKGEILGIAGVEGNGQRELVDMLFNLNVPDDGLATVNGKNILGRPQREIRDMGVSLIPEDRMTFGIAGTGTIEENLMSDRAADKKYNNGPLFNLKAMHEDSDKLIKDYKVLCKSRRQQVGMLSGGNIQKVVVAREFSSEPILIIADQPTRGIDVGATEFIRKKLVELSREGAAVLLVSADLNEVMELSDSLIIMYNGKIAAYFEDTAVLNDTIMGEYMLGLKQQSAEEIGGVIHGK</sequence>
<keyword evidence="10" id="KW-0378">Hydrolase</keyword>
<dbReference type="InterPro" id="IPR027417">
    <property type="entry name" value="P-loop_NTPase"/>
</dbReference>
<evidence type="ECO:0000256" key="6">
    <source>
        <dbReference type="ARBA" id="ARBA00022840"/>
    </source>
</evidence>
<keyword evidence="5" id="KW-0547">Nucleotide-binding</keyword>
<keyword evidence="4" id="KW-0677">Repeat</keyword>
<dbReference type="CDD" id="cd03216">
    <property type="entry name" value="ABC_Carb_Monos_I"/>
    <property type="match status" value="1"/>
</dbReference>
<reference evidence="10 12" key="1">
    <citation type="journal article" date="2016" name="Genome Announc.">
        <title>Complete Genome Sequence of the Amino Acid-Fermenting Clostridium propionicum X2 (DSM 1682).</title>
        <authorList>
            <person name="Poehlein A."/>
            <person name="Schlien K."/>
            <person name="Chowdhury N.P."/>
            <person name="Gottschalk G."/>
            <person name="Buckel W."/>
            <person name="Daniel R."/>
        </authorList>
    </citation>
    <scope>NUCLEOTIDE SEQUENCE [LARGE SCALE GENOMIC DNA]</scope>
    <source>
        <strain evidence="10 12">X2</strain>
    </source>
</reference>
<keyword evidence="2" id="KW-0813">Transport</keyword>
<dbReference type="RefSeq" id="WP_066049845.1">
    <property type="nucleotide sequence ID" value="NZ_CP014223.1"/>
</dbReference>
<dbReference type="PROSITE" id="PS00211">
    <property type="entry name" value="ABC_TRANSPORTER_1"/>
    <property type="match status" value="1"/>
</dbReference>
<gene>
    <name evidence="10" type="primary">mglA_2</name>
    <name evidence="10" type="ORF">CPRO_15420</name>
    <name evidence="11" type="ORF">SAMN02745151_01352</name>
</gene>
<dbReference type="InterPro" id="IPR003439">
    <property type="entry name" value="ABC_transporter-like_ATP-bd"/>
</dbReference>
<organism evidence="11 13">
    <name type="scientific">Anaerotignum propionicum DSM 1682</name>
    <dbReference type="NCBI Taxonomy" id="991789"/>
    <lineage>
        <taxon>Bacteria</taxon>
        <taxon>Bacillati</taxon>
        <taxon>Bacillota</taxon>
        <taxon>Clostridia</taxon>
        <taxon>Lachnospirales</taxon>
        <taxon>Anaerotignaceae</taxon>
        <taxon>Anaerotignum</taxon>
    </lineage>
</organism>
<evidence type="ECO:0000256" key="2">
    <source>
        <dbReference type="ARBA" id="ARBA00022448"/>
    </source>
</evidence>
<evidence type="ECO:0000256" key="8">
    <source>
        <dbReference type="ARBA" id="ARBA00023136"/>
    </source>
</evidence>
<keyword evidence="3" id="KW-1003">Cell membrane</keyword>
<feature type="domain" description="ABC transporter" evidence="9">
    <location>
        <begin position="9"/>
        <end position="247"/>
    </location>
</feature>
<dbReference type="KEGG" id="cpro:CPRO_15420"/>
<dbReference type="InterPro" id="IPR017871">
    <property type="entry name" value="ABC_transporter-like_CS"/>
</dbReference>
<dbReference type="InterPro" id="IPR050107">
    <property type="entry name" value="ABC_carbohydrate_import_ATPase"/>
</dbReference>
<dbReference type="EMBL" id="FQUA01000004">
    <property type="protein sequence ID" value="SHE64366.1"/>
    <property type="molecule type" value="Genomic_DNA"/>
</dbReference>
<dbReference type="Proteomes" id="UP000184204">
    <property type="component" value="Unassembled WGS sequence"/>
</dbReference>
<dbReference type="Gene3D" id="3.40.50.300">
    <property type="entry name" value="P-loop containing nucleotide triphosphate hydrolases"/>
    <property type="match status" value="2"/>
</dbReference>
<evidence type="ECO:0000256" key="1">
    <source>
        <dbReference type="ARBA" id="ARBA00004202"/>
    </source>
</evidence>
<dbReference type="SUPFAM" id="SSF52540">
    <property type="entry name" value="P-loop containing nucleoside triphosphate hydrolases"/>
    <property type="match status" value="2"/>
</dbReference>
<evidence type="ECO:0000313" key="11">
    <source>
        <dbReference type="EMBL" id="SHE64366.1"/>
    </source>
</evidence>
<evidence type="ECO:0000313" key="12">
    <source>
        <dbReference type="Proteomes" id="UP000068026"/>
    </source>
</evidence>
<evidence type="ECO:0000313" key="13">
    <source>
        <dbReference type="Proteomes" id="UP000184204"/>
    </source>
</evidence>
<reference evidence="12" key="2">
    <citation type="submission" date="2016-01" db="EMBL/GenBank/DDBJ databases">
        <authorList>
            <person name="Poehlein A."/>
            <person name="Schlien K."/>
            <person name="Gottschalk G."/>
            <person name="Buckel W."/>
            <person name="Daniel R."/>
        </authorList>
    </citation>
    <scope>NUCLEOTIDE SEQUENCE [LARGE SCALE GENOMIC DNA]</scope>
    <source>
        <strain evidence="12">X2</strain>
    </source>
</reference>
<reference evidence="13" key="4">
    <citation type="submission" date="2016-11" db="EMBL/GenBank/DDBJ databases">
        <authorList>
            <person name="Jaros S."/>
            <person name="Januszkiewicz K."/>
            <person name="Wedrychowicz H."/>
        </authorList>
    </citation>
    <scope>NUCLEOTIDE SEQUENCE [LARGE SCALE GENOMIC DNA]</scope>
    <source>
        <strain evidence="13">DSM 1682</strain>
    </source>
</reference>
<feature type="domain" description="ABC transporter" evidence="9">
    <location>
        <begin position="264"/>
        <end position="508"/>
    </location>
</feature>
<evidence type="ECO:0000256" key="5">
    <source>
        <dbReference type="ARBA" id="ARBA00022741"/>
    </source>
</evidence>
<keyword evidence="7" id="KW-1278">Translocase</keyword>
<dbReference type="OrthoDB" id="9771863at2"/>
<dbReference type="GO" id="GO:0016887">
    <property type="term" value="F:ATP hydrolysis activity"/>
    <property type="evidence" value="ECO:0007669"/>
    <property type="project" value="InterPro"/>
</dbReference>
<dbReference type="EC" id="3.6.3.17" evidence="10"/>
<dbReference type="EMBL" id="CP014223">
    <property type="protein sequence ID" value="AMJ41135.1"/>
    <property type="molecule type" value="Genomic_DNA"/>
</dbReference>
<name>A0A0X1U874_ANAPI</name>
<dbReference type="GO" id="GO:0005886">
    <property type="term" value="C:plasma membrane"/>
    <property type="evidence" value="ECO:0007669"/>
    <property type="project" value="UniProtKB-SubCell"/>
</dbReference>
<comment type="subcellular location">
    <subcellularLocation>
        <location evidence="1">Cell membrane</location>
        <topology evidence="1">Peripheral membrane protein</topology>
    </subcellularLocation>
</comment>
<proteinExistence type="predicted"/>
<dbReference type="GO" id="GO:0005524">
    <property type="term" value="F:ATP binding"/>
    <property type="evidence" value="ECO:0007669"/>
    <property type="project" value="UniProtKB-KW"/>
</dbReference>
<accession>A0A0X1U874</accession>
<evidence type="ECO:0000256" key="4">
    <source>
        <dbReference type="ARBA" id="ARBA00022737"/>
    </source>
</evidence>
<dbReference type="SMART" id="SM00382">
    <property type="entry name" value="AAA"/>
    <property type="match status" value="1"/>
</dbReference>
<dbReference type="Proteomes" id="UP000068026">
    <property type="component" value="Chromosome"/>
</dbReference>
<keyword evidence="8" id="KW-0472">Membrane</keyword>
<dbReference type="FunFam" id="3.40.50.300:FF:000127">
    <property type="entry name" value="Ribose import ATP-binding protein RbsA"/>
    <property type="match status" value="1"/>
</dbReference>
<protein>
    <submittedName>
        <fullName evidence="10">Galactose/methyl galactoside import ATP-binding protein MglA</fullName>
        <ecNumber evidence="10">3.6.3.17</ecNumber>
    </submittedName>
    <submittedName>
        <fullName evidence="11">Simple sugar transport system ATP-binding protein</fullName>
    </submittedName>
</protein>
<dbReference type="Pfam" id="PF00005">
    <property type="entry name" value="ABC_tran"/>
    <property type="match status" value="2"/>
</dbReference>
<dbReference type="PANTHER" id="PTHR43790:SF9">
    <property type="entry name" value="GALACTOFURANOSE TRANSPORTER ATP-BINDING PROTEIN YTFR"/>
    <property type="match status" value="1"/>
</dbReference>
<dbReference type="PROSITE" id="PS50893">
    <property type="entry name" value="ABC_TRANSPORTER_2"/>
    <property type="match status" value="2"/>
</dbReference>
<keyword evidence="12" id="KW-1185">Reference proteome</keyword>
<keyword evidence="11" id="KW-0762">Sugar transport</keyword>
<dbReference type="AlphaFoldDB" id="A0A0X1U874"/>
<dbReference type="InterPro" id="IPR003593">
    <property type="entry name" value="AAA+_ATPase"/>
</dbReference>
<evidence type="ECO:0000259" key="9">
    <source>
        <dbReference type="PROSITE" id="PS50893"/>
    </source>
</evidence>
<evidence type="ECO:0000256" key="7">
    <source>
        <dbReference type="ARBA" id="ARBA00022967"/>
    </source>
</evidence>
<evidence type="ECO:0000313" key="10">
    <source>
        <dbReference type="EMBL" id="AMJ41135.1"/>
    </source>
</evidence>
<reference evidence="11" key="3">
    <citation type="submission" date="2016-11" db="EMBL/GenBank/DDBJ databases">
        <authorList>
            <person name="Varghese N."/>
            <person name="Submissions S."/>
        </authorList>
    </citation>
    <scope>NUCLEOTIDE SEQUENCE</scope>
    <source>
        <strain evidence="11">DSM 1682</strain>
    </source>
</reference>
<dbReference type="CDD" id="cd03215">
    <property type="entry name" value="ABC_Carb_Monos_II"/>
    <property type="match status" value="1"/>
</dbReference>
<evidence type="ECO:0000256" key="3">
    <source>
        <dbReference type="ARBA" id="ARBA00022475"/>
    </source>
</evidence>